<sequence length="199" mass="21927">MKLARLFAASALTLSLAAPAMAEKLPLSQLSSYLNGIQTAQAKFTQISDDGTVATGTLYIRRPGKMRFEYDPPNESYVIADHGAVGIFDKKGDEAVEQYPLRRTPLNIILAENVNFGQANMVTGHREDGPSTIVRAQDPENPEYGFIDLVFTGGPVELRQWVIHDDAGSTTTVVLGDMQTGMQLSQSLFNFQDRYNPER</sequence>
<accession>A0A0A0EHK1</accession>
<dbReference type="InterPro" id="IPR004564">
    <property type="entry name" value="OM_lipoprot_carrier_LolA-like"/>
</dbReference>
<dbReference type="CDD" id="cd16325">
    <property type="entry name" value="LolA"/>
    <property type="match status" value="1"/>
</dbReference>
<dbReference type="Proteomes" id="UP000030004">
    <property type="component" value="Unassembled WGS sequence"/>
</dbReference>
<evidence type="ECO:0000313" key="4">
    <source>
        <dbReference type="Proteomes" id="UP000030004"/>
    </source>
</evidence>
<dbReference type="EMBL" id="AQQX01000002">
    <property type="protein sequence ID" value="KGM49839.1"/>
    <property type="molecule type" value="Genomic_DNA"/>
</dbReference>
<evidence type="ECO:0000256" key="1">
    <source>
        <dbReference type="ARBA" id="ARBA00022729"/>
    </source>
</evidence>
<dbReference type="eggNOG" id="COG2834">
    <property type="taxonomic scope" value="Bacteria"/>
</dbReference>
<evidence type="ECO:0000256" key="2">
    <source>
        <dbReference type="SAM" id="SignalP"/>
    </source>
</evidence>
<organism evidence="3 4">
    <name type="scientific">Pseudooceanicola atlanticus</name>
    <dbReference type="NCBI Taxonomy" id="1461694"/>
    <lineage>
        <taxon>Bacteria</taxon>
        <taxon>Pseudomonadati</taxon>
        <taxon>Pseudomonadota</taxon>
        <taxon>Alphaproteobacteria</taxon>
        <taxon>Rhodobacterales</taxon>
        <taxon>Paracoccaceae</taxon>
        <taxon>Pseudooceanicola</taxon>
    </lineage>
</organism>
<comment type="caution">
    <text evidence="3">The sequence shown here is derived from an EMBL/GenBank/DDBJ whole genome shotgun (WGS) entry which is preliminary data.</text>
</comment>
<name>A0A0A0EHK1_9RHOB</name>
<dbReference type="OrthoDB" id="9800501at2"/>
<reference evidence="3 4" key="1">
    <citation type="journal article" date="2015" name="Antonie Van Leeuwenhoek">
        <title>Pseudooceanicola atlanticus gen. nov. sp. nov., isolated from surface seawater of the Atlantic Ocean and reclassification of Oceanicola batsensis, Oceanicola marinus, Oceanicola nitratireducens, Oceanicola nanhaiensis, Oceanicola antarcticus and Oceanicola flagellatus, as Pseudooceanicola batsensis comb. nov., Pseudooceanicola marinus comb. nov., Pseudooceanicola nitratireducens comb. nov., Pseudooceanicola nanhaiensis comb. nov., Pseudooceanicola antarcticus comb. nov., and Pseudooceanicola flagellatus comb. nov.</title>
        <authorList>
            <person name="Lai Q."/>
            <person name="Li G."/>
            <person name="Liu X."/>
            <person name="Du Y."/>
            <person name="Sun F."/>
            <person name="Shao Z."/>
        </authorList>
    </citation>
    <scope>NUCLEOTIDE SEQUENCE [LARGE SCALE GENOMIC DNA]</scope>
    <source>
        <strain evidence="3 4">22II-s11g</strain>
    </source>
</reference>
<gene>
    <name evidence="3" type="ORF">ATO9_07465</name>
</gene>
<proteinExistence type="predicted"/>
<protein>
    <submittedName>
        <fullName evidence="3">Cell envelope biogenesis protein LolA</fullName>
    </submittedName>
</protein>
<dbReference type="AlphaFoldDB" id="A0A0A0EHK1"/>
<feature type="chain" id="PRO_5001969093" evidence="2">
    <location>
        <begin position="23"/>
        <end position="199"/>
    </location>
</feature>
<dbReference type="Pfam" id="PF03548">
    <property type="entry name" value="LolA"/>
    <property type="match status" value="1"/>
</dbReference>
<dbReference type="RefSeq" id="WP_043747427.1">
    <property type="nucleotide sequence ID" value="NZ_AQQX01000002.1"/>
</dbReference>
<dbReference type="Gene3D" id="2.50.20.10">
    <property type="entry name" value="Lipoprotein localisation LolA/LolB/LppX"/>
    <property type="match status" value="1"/>
</dbReference>
<evidence type="ECO:0000313" key="3">
    <source>
        <dbReference type="EMBL" id="KGM49839.1"/>
    </source>
</evidence>
<dbReference type="InterPro" id="IPR029046">
    <property type="entry name" value="LolA/LolB/LppX"/>
</dbReference>
<keyword evidence="4" id="KW-1185">Reference proteome</keyword>
<keyword evidence="1 2" id="KW-0732">Signal</keyword>
<feature type="signal peptide" evidence="2">
    <location>
        <begin position="1"/>
        <end position="22"/>
    </location>
</feature>
<dbReference type="STRING" id="1461694.ATO9_07465"/>
<dbReference type="PANTHER" id="PTHR35869">
    <property type="entry name" value="OUTER-MEMBRANE LIPOPROTEIN CARRIER PROTEIN"/>
    <property type="match status" value="1"/>
</dbReference>
<dbReference type="PANTHER" id="PTHR35869:SF1">
    <property type="entry name" value="OUTER-MEMBRANE LIPOPROTEIN CARRIER PROTEIN"/>
    <property type="match status" value="1"/>
</dbReference>
<dbReference type="SUPFAM" id="SSF89392">
    <property type="entry name" value="Prokaryotic lipoproteins and lipoprotein localization factors"/>
    <property type="match status" value="1"/>
</dbReference>